<dbReference type="InterPro" id="IPR032675">
    <property type="entry name" value="LRR_dom_sf"/>
</dbReference>
<dbReference type="InterPro" id="IPR057135">
    <property type="entry name" value="At4g27190-like_LRR"/>
</dbReference>
<dbReference type="FunFam" id="1.10.10.10:FF:000322">
    <property type="entry name" value="Probable disease resistance protein At1g63360"/>
    <property type="match status" value="1"/>
</dbReference>
<evidence type="ECO:0000256" key="1">
    <source>
        <dbReference type="ARBA" id="ARBA00022737"/>
    </source>
</evidence>
<proteinExistence type="predicted"/>
<reference evidence="5" key="1">
    <citation type="submission" date="2022-08" db="EMBL/GenBank/DDBJ databases">
        <authorList>
            <person name="Marques A."/>
        </authorList>
    </citation>
    <scope>NUCLEOTIDE SEQUENCE</scope>
    <source>
        <strain evidence="5">RhyPub2mFocal</strain>
        <tissue evidence="5">Leaves</tissue>
    </source>
</reference>
<evidence type="ECO:0000313" key="6">
    <source>
        <dbReference type="Proteomes" id="UP001140206"/>
    </source>
</evidence>
<dbReference type="Gene3D" id="1.10.10.10">
    <property type="entry name" value="Winged helix-like DNA-binding domain superfamily/Winged helix DNA-binding domain"/>
    <property type="match status" value="1"/>
</dbReference>
<dbReference type="GO" id="GO:0002758">
    <property type="term" value="P:innate immune response-activating signaling pathway"/>
    <property type="evidence" value="ECO:0007669"/>
    <property type="project" value="UniProtKB-ARBA"/>
</dbReference>
<evidence type="ECO:0000259" key="4">
    <source>
        <dbReference type="Pfam" id="PF23559"/>
    </source>
</evidence>
<dbReference type="AlphaFoldDB" id="A0AAV8CPM0"/>
<dbReference type="SUPFAM" id="SSF52058">
    <property type="entry name" value="L domain-like"/>
    <property type="match status" value="1"/>
</dbReference>
<dbReference type="InterPro" id="IPR058922">
    <property type="entry name" value="WHD_DRP"/>
</dbReference>
<dbReference type="PROSITE" id="PS51450">
    <property type="entry name" value="LRR"/>
    <property type="match status" value="1"/>
</dbReference>
<accession>A0AAV8CPM0</accession>
<dbReference type="Pfam" id="PF23559">
    <property type="entry name" value="WHD_DRP"/>
    <property type="match status" value="1"/>
</dbReference>
<dbReference type="InterPro" id="IPR044974">
    <property type="entry name" value="Disease_R_plants"/>
</dbReference>
<name>A0AAV8CPM0_9POAL</name>
<dbReference type="PANTHER" id="PTHR23155">
    <property type="entry name" value="DISEASE RESISTANCE PROTEIN RP"/>
    <property type="match status" value="1"/>
</dbReference>
<protein>
    <submittedName>
        <fullName evidence="5">Disease resistance protein RPS5</fullName>
    </submittedName>
</protein>
<dbReference type="InterPro" id="IPR001611">
    <property type="entry name" value="Leu-rich_rpt"/>
</dbReference>
<organism evidence="5 6">
    <name type="scientific">Rhynchospora pubera</name>
    <dbReference type="NCBI Taxonomy" id="906938"/>
    <lineage>
        <taxon>Eukaryota</taxon>
        <taxon>Viridiplantae</taxon>
        <taxon>Streptophyta</taxon>
        <taxon>Embryophyta</taxon>
        <taxon>Tracheophyta</taxon>
        <taxon>Spermatophyta</taxon>
        <taxon>Magnoliopsida</taxon>
        <taxon>Liliopsida</taxon>
        <taxon>Poales</taxon>
        <taxon>Cyperaceae</taxon>
        <taxon>Cyperoideae</taxon>
        <taxon>Rhynchosporeae</taxon>
        <taxon>Rhynchospora</taxon>
    </lineage>
</organism>
<evidence type="ECO:0000259" key="3">
    <source>
        <dbReference type="Pfam" id="PF23247"/>
    </source>
</evidence>
<dbReference type="Pfam" id="PF23247">
    <property type="entry name" value="LRR_RPS2"/>
    <property type="match status" value="1"/>
</dbReference>
<keyword evidence="2" id="KW-0611">Plant defense</keyword>
<feature type="domain" description="Disease resistance protein winged helix" evidence="4">
    <location>
        <begin position="59"/>
        <end position="123"/>
    </location>
</feature>
<dbReference type="PANTHER" id="PTHR23155:SF1044">
    <property type="entry name" value="DISEASE RESISTANCE PROTEIN RPS2"/>
    <property type="match status" value="1"/>
</dbReference>
<keyword evidence="6" id="KW-1185">Reference proteome</keyword>
<evidence type="ECO:0000313" key="5">
    <source>
        <dbReference type="EMBL" id="KAJ4756387.1"/>
    </source>
</evidence>
<dbReference type="EMBL" id="JAMFTS010000005">
    <property type="protein sequence ID" value="KAJ4756387.1"/>
    <property type="molecule type" value="Genomic_DNA"/>
</dbReference>
<dbReference type="GO" id="GO:0009626">
    <property type="term" value="P:plant-type hypersensitive response"/>
    <property type="evidence" value="ECO:0007669"/>
    <property type="project" value="UniProtKB-ARBA"/>
</dbReference>
<keyword evidence="1" id="KW-0677">Repeat</keyword>
<dbReference type="InterPro" id="IPR036388">
    <property type="entry name" value="WH-like_DNA-bd_sf"/>
</dbReference>
<evidence type="ECO:0000256" key="2">
    <source>
        <dbReference type="ARBA" id="ARBA00022821"/>
    </source>
</evidence>
<comment type="caution">
    <text evidence="5">The sequence shown here is derived from an EMBL/GenBank/DDBJ whole genome shotgun (WGS) entry which is preliminary data.</text>
</comment>
<feature type="domain" description="Disease resistance protein At4g27190-like leucine-rich repeats" evidence="3">
    <location>
        <begin position="401"/>
        <end position="513"/>
    </location>
</feature>
<sequence length="559" mass="65106">MHDKMDPSEWEQAVKQLKQARLNDIQFSDENRSVFHVLKFSYDNLKSNTLRQCFLHCSLWPEDYVIHKDDLIKLWMGLGLIDEPRIQEAYDVGYYYIETLQGICLLEICDGAIQMHDVIRDMALWIANNQGEDVKKWIVQAGAQTRELHYEIDVPADTEILSLTKICAYKVSISIKCSSTKLSILLLNNSLIDDSTILRLELFPKLTFLDLSSNELESFPIEICKLVHLRFLNLSDNLRLNSLLPEELGALTNLKYMFLQDTECIFPNKVISNMKALRVLDLRCNSMDESLDNFLGLQEDIQCLPDFVALGFSFSNSSTHDFQEFSQKVSLPIRWLKLWNCDGKCLSFTSFFLENSHLQSNLISIDISYMNSVKSVKFEGRKKSPNACYLGELETLSFDYMWDMKEVMWKRLNPKDVFPKLQFLTFWNCPKLTSISWVVYLPCIQELYVGRCDNMKKLIRIHKLKKCGVEVSQQLFPFLKTLSVENNGKLERISDPIITFPALEFLTVYYCKLKKLPFKSSNIPRKLKSIRGNEEWWNNVKMEDGANKSSLQPFFKKLW</sequence>
<gene>
    <name evidence="5" type="ORF">LUZ62_090792</name>
</gene>
<dbReference type="GO" id="GO:0042742">
    <property type="term" value="P:defense response to bacterium"/>
    <property type="evidence" value="ECO:0007669"/>
    <property type="project" value="UniProtKB-ARBA"/>
</dbReference>
<dbReference type="Proteomes" id="UP001140206">
    <property type="component" value="Chromosome 5"/>
</dbReference>
<dbReference type="Gene3D" id="3.80.10.10">
    <property type="entry name" value="Ribonuclease Inhibitor"/>
    <property type="match status" value="2"/>
</dbReference>